<evidence type="ECO:0000256" key="6">
    <source>
        <dbReference type="ARBA" id="ARBA00024347"/>
    </source>
</evidence>
<dbReference type="InterPro" id="IPR012317">
    <property type="entry name" value="Poly(ADP-ribose)pol_cat_dom"/>
</dbReference>
<evidence type="ECO:0000256" key="7">
    <source>
        <dbReference type="RuleBase" id="RU362114"/>
    </source>
</evidence>
<dbReference type="InterPro" id="IPR002589">
    <property type="entry name" value="Macro_dom"/>
</dbReference>
<dbReference type="SUPFAM" id="SSF56399">
    <property type="entry name" value="ADP-ribosylation"/>
    <property type="match status" value="1"/>
</dbReference>
<evidence type="ECO:0000256" key="4">
    <source>
        <dbReference type="ARBA" id="ARBA00023027"/>
    </source>
</evidence>
<comment type="subcellular location">
    <subcellularLocation>
        <location evidence="1">Nucleus</location>
    </subcellularLocation>
</comment>
<accession>A0A3B3RJJ2</accession>
<protein>
    <recommendedName>
        <fullName evidence="7">Poly [ADP-ribose] polymerase</fullName>
        <shortName evidence="7">PARP</shortName>
        <ecNumber evidence="7">2.4.2.-</ecNumber>
    </recommendedName>
</protein>
<proteinExistence type="inferred from homology"/>
<dbReference type="EC" id="2.4.2.-" evidence="7"/>
<evidence type="ECO:0000256" key="1">
    <source>
        <dbReference type="ARBA" id="ARBA00004123"/>
    </source>
</evidence>
<dbReference type="Gene3D" id="3.40.220.10">
    <property type="entry name" value="Leucine Aminopeptidase, subunit E, domain 1"/>
    <property type="match status" value="2"/>
</dbReference>
<evidence type="ECO:0000256" key="5">
    <source>
        <dbReference type="ARBA" id="ARBA00023242"/>
    </source>
</evidence>
<dbReference type="GeneTree" id="ENSGT00940000165390"/>
<dbReference type="GO" id="GO:0010629">
    <property type="term" value="P:negative regulation of gene expression"/>
    <property type="evidence" value="ECO:0007669"/>
    <property type="project" value="TreeGrafter"/>
</dbReference>
<dbReference type="GO" id="GO:0003950">
    <property type="term" value="F:NAD+ poly-ADP-ribosyltransferase activity"/>
    <property type="evidence" value="ECO:0007669"/>
    <property type="project" value="UniProtKB-UniRule"/>
</dbReference>
<evidence type="ECO:0000256" key="2">
    <source>
        <dbReference type="ARBA" id="ARBA00022676"/>
    </source>
</evidence>
<dbReference type="PANTHER" id="PTHR14453:SF101">
    <property type="entry name" value="POLY [ADP-RIBOSE] POLYMERASE"/>
    <property type="match status" value="1"/>
</dbReference>
<keyword evidence="4 7" id="KW-0520">NAD</keyword>
<dbReference type="PROSITE" id="PS51059">
    <property type="entry name" value="PARP_CATALYTIC"/>
    <property type="match status" value="1"/>
</dbReference>
<keyword evidence="5" id="KW-0539">Nucleus</keyword>
<name>A0A3B3RJJ2_9TELE</name>
<comment type="similarity">
    <text evidence="6">Belongs to the ARTD/PARP family.</text>
</comment>
<dbReference type="InterPro" id="IPR043472">
    <property type="entry name" value="Macro_dom-like"/>
</dbReference>
<evidence type="ECO:0000259" key="8">
    <source>
        <dbReference type="PROSITE" id="PS51059"/>
    </source>
</evidence>
<dbReference type="InterPro" id="IPR052056">
    <property type="entry name" value="Mono-ARTD/PARP"/>
</dbReference>
<dbReference type="GO" id="GO:0005737">
    <property type="term" value="C:cytoplasm"/>
    <property type="evidence" value="ECO:0007669"/>
    <property type="project" value="TreeGrafter"/>
</dbReference>
<dbReference type="Pfam" id="PF01661">
    <property type="entry name" value="Macro"/>
    <property type="match status" value="2"/>
</dbReference>
<feature type="domain" description="Macro" evidence="9">
    <location>
        <begin position="29"/>
        <end position="203"/>
    </location>
</feature>
<feature type="domain" description="PARP catalytic" evidence="8">
    <location>
        <begin position="342"/>
        <end position="539"/>
    </location>
</feature>
<organism evidence="10 11">
    <name type="scientific">Paramormyrops kingsleyae</name>
    <dbReference type="NCBI Taxonomy" id="1676925"/>
    <lineage>
        <taxon>Eukaryota</taxon>
        <taxon>Metazoa</taxon>
        <taxon>Chordata</taxon>
        <taxon>Craniata</taxon>
        <taxon>Vertebrata</taxon>
        <taxon>Euteleostomi</taxon>
        <taxon>Actinopterygii</taxon>
        <taxon>Neopterygii</taxon>
        <taxon>Teleostei</taxon>
        <taxon>Osteoglossocephala</taxon>
        <taxon>Osteoglossomorpha</taxon>
        <taxon>Osteoglossiformes</taxon>
        <taxon>Mormyridae</taxon>
        <taxon>Paramormyrops</taxon>
    </lineage>
</organism>
<dbReference type="AlphaFoldDB" id="A0A3B3RJJ2"/>
<dbReference type="GO" id="GO:0005634">
    <property type="term" value="C:nucleus"/>
    <property type="evidence" value="ECO:0007669"/>
    <property type="project" value="UniProtKB-SubCell"/>
</dbReference>
<dbReference type="GO" id="GO:0003714">
    <property type="term" value="F:transcription corepressor activity"/>
    <property type="evidence" value="ECO:0007669"/>
    <property type="project" value="TreeGrafter"/>
</dbReference>
<dbReference type="Ensembl" id="ENSPKIT00000035628.1">
    <property type="protein sequence ID" value="ENSPKIP00000018797.1"/>
    <property type="gene ID" value="ENSPKIG00000004064.1"/>
</dbReference>
<keyword evidence="2 7" id="KW-0328">Glycosyltransferase</keyword>
<dbReference type="Pfam" id="PF00644">
    <property type="entry name" value="PARP"/>
    <property type="match status" value="1"/>
</dbReference>
<dbReference type="PROSITE" id="PS51154">
    <property type="entry name" value="MACRO"/>
    <property type="match status" value="2"/>
</dbReference>
<dbReference type="SUPFAM" id="SSF52949">
    <property type="entry name" value="Macro domain-like"/>
    <property type="match status" value="2"/>
</dbReference>
<reference evidence="10" key="1">
    <citation type="submission" date="2025-08" db="UniProtKB">
        <authorList>
            <consortium name="Ensembl"/>
        </authorList>
    </citation>
    <scope>IDENTIFICATION</scope>
</reference>
<keyword evidence="11" id="KW-1185">Reference proteome</keyword>
<keyword evidence="3 7" id="KW-0808">Transferase</keyword>
<evidence type="ECO:0000313" key="10">
    <source>
        <dbReference type="Ensembl" id="ENSPKIP00000018797.1"/>
    </source>
</evidence>
<dbReference type="Proteomes" id="UP000261540">
    <property type="component" value="Unplaced"/>
</dbReference>
<evidence type="ECO:0000259" key="9">
    <source>
        <dbReference type="PROSITE" id="PS51154"/>
    </source>
</evidence>
<feature type="domain" description="Macro" evidence="9">
    <location>
        <begin position="199"/>
        <end position="374"/>
    </location>
</feature>
<dbReference type="GO" id="GO:0070212">
    <property type="term" value="P:protein poly-ADP-ribosylation"/>
    <property type="evidence" value="ECO:0007669"/>
    <property type="project" value="TreeGrafter"/>
</dbReference>
<dbReference type="SMART" id="SM00506">
    <property type="entry name" value="A1pp"/>
    <property type="match status" value="2"/>
</dbReference>
<reference evidence="10" key="2">
    <citation type="submission" date="2025-09" db="UniProtKB">
        <authorList>
            <consortium name="Ensembl"/>
        </authorList>
    </citation>
    <scope>IDENTIFICATION</scope>
</reference>
<evidence type="ECO:0000313" key="11">
    <source>
        <dbReference type="Proteomes" id="UP000261540"/>
    </source>
</evidence>
<dbReference type="PANTHER" id="PTHR14453">
    <property type="entry name" value="PARP/ZINC FINGER CCCH TYPE DOMAIN CONTAINING PROTEIN"/>
    <property type="match status" value="1"/>
</dbReference>
<sequence length="539" mass="58535">MAYRAFTGVANGGGGSYLDCPSSWPGTSLTPVSRVLVGSMLVMLKKGDITQEKVDAIVNSTNSTLNLQTGVSGAILKAAGKSVTDECAKLGTQKEDGVVVTSGGSLSCKHIIQMVGPSTTAGITASIEKVLQLCENKTCAKVSIPAIGTGKGNIGPKESLQAILKGLENHSSKTASTCIRFVYIVALEDRVFQCLYEYFVEKTHPSLPKKQVFVLICLILNTSDPPYEEDLAMQTFACRFILEDVSISHVSGVSGAILKAAGQSVEDECKKLSESALYGMEVAVTGGGALQCDFIIHMLGPHSCAAVTSRVERVLEECENNQITTVSFPAVGTGQHVPLQYTPPTWTKMAGKNYIVVPLVATSQEYQNISKDFIASCQHFTKTETKLQHDVLWQSYSVRKQAIDKKYPKNPNEQMLYHGTTKEICQKINAYGFNRSFCGRNATKYGLGTYFAKEAYYSCYDSYSSPDDQGQKYIYRARVLTGKPCLGESGLKEPKALNPNDPQAGLHDCAVDKLQNPFIFVVFCDSGAYPEYLITFKAV</sequence>
<evidence type="ECO:0000256" key="3">
    <source>
        <dbReference type="ARBA" id="ARBA00022679"/>
    </source>
</evidence>
<dbReference type="GO" id="GO:1990404">
    <property type="term" value="F:NAD+-protein mono-ADP-ribosyltransferase activity"/>
    <property type="evidence" value="ECO:0007669"/>
    <property type="project" value="TreeGrafter"/>
</dbReference>
<dbReference type="Gene3D" id="3.90.228.10">
    <property type="match status" value="1"/>
</dbReference>